<evidence type="ECO:0000313" key="4">
    <source>
        <dbReference type="EMBL" id="MFA9462377.1"/>
    </source>
</evidence>
<name>A0ABV4TYJ7_9GAMM</name>
<gene>
    <name evidence="4" type="ORF">ACERLL_16305</name>
</gene>
<proteinExistence type="predicted"/>
<dbReference type="EMBL" id="JBGUAW010000013">
    <property type="protein sequence ID" value="MFA9462377.1"/>
    <property type="molecule type" value="Genomic_DNA"/>
</dbReference>
<dbReference type="Pfam" id="PF05618">
    <property type="entry name" value="Zn_protease"/>
    <property type="match status" value="1"/>
</dbReference>
<keyword evidence="1" id="KW-0175">Coiled coil</keyword>
<keyword evidence="4" id="KW-0378">Hydrolase</keyword>
<feature type="domain" description="Retropepsin-like aspartic endopeptidase" evidence="3">
    <location>
        <begin position="136"/>
        <end position="274"/>
    </location>
</feature>
<feature type="coiled-coil region" evidence="1">
    <location>
        <begin position="35"/>
        <end position="70"/>
    </location>
</feature>
<dbReference type="PANTHER" id="PTHR38037">
    <property type="entry name" value="ZN_PROTEASE DOMAIN-CONTAINING PROTEIN"/>
    <property type="match status" value="1"/>
</dbReference>
<dbReference type="PROSITE" id="PS51257">
    <property type="entry name" value="PROKAR_LIPOPROTEIN"/>
    <property type="match status" value="1"/>
</dbReference>
<evidence type="ECO:0000313" key="5">
    <source>
        <dbReference type="Proteomes" id="UP001575181"/>
    </source>
</evidence>
<keyword evidence="5" id="KW-1185">Reference proteome</keyword>
<evidence type="ECO:0000256" key="1">
    <source>
        <dbReference type="SAM" id="Coils"/>
    </source>
</evidence>
<protein>
    <submittedName>
        <fullName evidence="4">ATP-dependent zinc protease</fullName>
    </submittedName>
</protein>
<feature type="region of interest" description="Disordered" evidence="2">
    <location>
        <begin position="107"/>
        <end position="130"/>
    </location>
</feature>
<organism evidence="4 5">
    <name type="scientific">Thiohalorhabdus methylotrophus</name>
    <dbReference type="NCBI Taxonomy" id="3242694"/>
    <lineage>
        <taxon>Bacteria</taxon>
        <taxon>Pseudomonadati</taxon>
        <taxon>Pseudomonadota</taxon>
        <taxon>Gammaproteobacteria</taxon>
        <taxon>Thiohalorhabdales</taxon>
        <taxon>Thiohalorhabdaceae</taxon>
        <taxon>Thiohalorhabdus</taxon>
    </lineage>
</organism>
<feature type="region of interest" description="Disordered" evidence="2">
    <location>
        <begin position="274"/>
        <end position="294"/>
    </location>
</feature>
<sequence>MNSTRRRGLVAAITGLVAVAGCATNGETPDPPVGQAQFERRISALEQRILRAQERERAQIAENRKMLSERAAGLAEDLRSRLAKLDGSVSRQTVLMRRVLTHLESIGKAAKRETGPGTSRQVESKSEKLPQQSITFGREEWAGFPTLGLALQARIDSGAETSSLSAKEIQEFEREGEDWVRFRLALSEKEHEFPERARGRLIEAPVIRRVRIIQASGTDSRPVIRLPVQVGPVTQRTQFTLENRTNLSYPLLLGRRFMMDIAVIDVSRKYLQGRPEYSESSQPREGGSGARAEP</sequence>
<dbReference type="PANTHER" id="PTHR38037:SF2">
    <property type="entry name" value="ATP-DEPENDENT ZINC PROTEASE DOMAIN-CONTAINING PROTEIN-RELATED"/>
    <property type="match status" value="1"/>
</dbReference>
<reference evidence="4 5" key="1">
    <citation type="submission" date="2024-08" db="EMBL/GenBank/DDBJ databases">
        <title>Whole-genome sequencing of halo(alkali)philic microorganisms from hypersaline lakes.</title>
        <authorList>
            <person name="Sorokin D.Y."/>
            <person name="Merkel A.Y."/>
            <person name="Messina E."/>
            <person name="Yakimov M."/>
        </authorList>
    </citation>
    <scope>NUCLEOTIDE SEQUENCE [LARGE SCALE GENOMIC DNA]</scope>
    <source>
        <strain evidence="4 5">Cl-TMA</strain>
    </source>
</reference>
<evidence type="ECO:0000256" key="2">
    <source>
        <dbReference type="SAM" id="MobiDB-lite"/>
    </source>
</evidence>
<dbReference type="Proteomes" id="UP001575181">
    <property type="component" value="Unassembled WGS sequence"/>
</dbReference>
<dbReference type="InterPro" id="IPR021109">
    <property type="entry name" value="Peptidase_aspartic_dom_sf"/>
</dbReference>
<dbReference type="InterPro" id="IPR008503">
    <property type="entry name" value="Asp_endopeptidase"/>
</dbReference>
<comment type="caution">
    <text evidence="4">The sequence shown here is derived from an EMBL/GenBank/DDBJ whole genome shotgun (WGS) entry which is preliminary data.</text>
</comment>
<evidence type="ECO:0000259" key="3">
    <source>
        <dbReference type="Pfam" id="PF05618"/>
    </source>
</evidence>
<dbReference type="SUPFAM" id="SSF50630">
    <property type="entry name" value="Acid proteases"/>
    <property type="match status" value="1"/>
</dbReference>
<accession>A0ABV4TYJ7</accession>
<dbReference type="Gene3D" id="2.40.70.10">
    <property type="entry name" value="Acid Proteases"/>
    <property type="match status" value="1"/>
</dbReference>
<dbReference type="GO" id="GO:0006508">
    <property type="term" value="P:proteolysis"/>
    <property type="evidence" value="ECO:0007669"/>
    <property type="project" value="UniProtKB-KW"/>
</dbReference>
<keyword evidence="4" id="KW-0645">Protease</keyword>
<dbReference type="GO" id="GO:0008233">
    <property type="term" value="F:peptidase activity"/>
    <property type="evidence" value="ECO:0007669"/>
    <property type="project" value="UniProtKB-KW"/>
</dbReference>